<dbReference type="PROSITE" id="PS50010">
    <property type="entry name" value="DH_2"/>
    <property type="match status" value="1"/>
</dbReference>
<evidence type="ECO:0000256" key="1">
    <source>
        <dbReference type="ARBA" id="ARBA00022658"/>
    </source>
</evidence>
<dbReference type="Pfam" id="PF22697">
    <property type="entry name" value="SOS1_NGEF_PH"/>
    <property type="match status" value="1"/>
</dbReference>
<dbReference type="SUPFAM" id="SSF54236">
    <property type="entry name" value="Ubiquitin-like"/>
    <property type="match status" value="1"/>
</dbReference>
<feature type="region of interest" description="Disordered" evidence="3">
    <location>
        <begin position="1184"/>
        <end position="1210"/>
    </location>
</feature>
<feature type="region of interest" description="Disordered" evidence="3">
    <location>
        <begin position="849"/>
        <end position="869"/>
    </location>
</feature>
<feature type="repeat" description="Filamin" evidence="2">
    <location>
        <begin position="874"/>
        <end position="973"/>
    </location>
</feature>
<sequence length="1593" mass="174570">MLRPPPQSSGRKGTKVPDGLPQMQTAPGGMEQPVHVRFRMNEHETQLPLSRSDSIGKIKQNLEFLFQMPAPQQVMQYNGTVLNDFSTLTDIRYDPNQAIFISLNNNVPAMPMMHAPDRSKQEEKPQKPLPKANYDANISDIVGPVGGYGYMQQPNMESDVEKGAMYNPMMMRGPVPYGAQPIYNQPGPMGVPPGMMYLPMMQGGCVSLIHTTSILSTSPSRHKSQSDSVSRQPYMMGGGWVHTGGVVHSNNYPTNNGGYNNAGQQTEYTGQQPLQNNVNPNGTQSPTHDFSSLLGGMLNTNHRNSGVVQQPPSNAFSSGLNAPFDLNSHTSQPFNPTVVPLPNPSMMNPHSSMMNPNPSMNSNPSMMNAAPTMNTTSSMMNTTPPMMNGIPPMNSSYVSVSNIPEDPFIFNDGKSADSVRMISPQERGNHVQPQQNPTLSHQVVLPSSVQGETSQKMQLAQDGLSVIPVITLAPTQLQKKGANAGNTNNRGHKRNPSMNRSRGGINRSQSHWIPKNRDSFEDTPQDASTNHVAGSPDPIVTTGNMAIQPTKKIPDEARAVLTSSRNRGGGGNHKRNPSVGRWVPKGQNHTEYSHPVLHSPMLTTSWADFSSLTMPKVNLEIEESKKLPTQQRKALERKESLLALPVYNINTSDLNEARNHYLQSKGTTNTAPMTTETNRVQTTSPLGVNVQTPPLGVNAQTSPLGMNGQTTSPLGMNAPTSPLQEQLRMQQQRQSRLLDEPSIPKLAGPPSSVKSRRANGERQSLRPEFSQTVATLPKSPEVKNLSANSFRTLSKHQSIKSFVGVDITAPSAELEDLFSNFFAVPGYVPPISAFPPVSVEPTNDYQYDSDLSNSTNFSEAERPAPEEEIMGVSSRGTSFRHISLDGDGLTSAIAGRKAIFKVGTHDAKGEAKSTGGDDITAILHGPDLVQASIRDHRNGTYTISYEASTKGIYDLFIGIEGTQVVGSPFSVIVTAGAAFAPQCVAAGEGLVSFMSGGDTMVFVQSRDQYGNPRDMGGDIVTARLEGPHTIDCPILDAFNGTYSLTLNAPVVGIYQLSIFMNGEHISGSPFQPICMPGLTSPLKSTASGTGLSGGIVGSRCSFTVQAYDNNGNHKLKGGDAFRCQIIDPKALKSAINAVITDNNNGTYTFTYSPDQSGQFEISVTLDGSHIKGSPFRTNIVSINRRDQDQPARRLPPVPSTPKKMVPPSPIPIKHSTENILKMQAIVRRWLAKRKYLDIMRKYAHRSKVAFEILSTEKKYVENLSILKERQCFFDPLRESLVTSRPILSHDKIGIIFSNFHLIRSINEELCKKLADRIQNWGPHQRIGDIFVNVAPSLQFSYSHYVNSYDQALKTVSLSQEKDPGFKEFLDKKMRGEGSTRGPLNLGSLLIAPVQRLPRYELLLSEMVKNTPQDSADYEQITMALIKIKDVTEFVNNNKRRAENLQKILSIQSSLDGNIKSLFHLNRNLIDEGTFSVHPGNNGKKLPKAHVYLFNDMIMVAKLREKGAEKGGYKFHSMMTLDNAYVQTLPINEGAAFRLTRQTPKGSTEMTIVCHNAEVQKKWVKQIKNVIIDVNVNARGIAKKPSETDVLLVV</sequence>
<dbReference type="SMART" id="SM00557">
    <property type="entry name" value="IG_FLMN"/>
    <property type="match status" value="3"/>
</dbReference>
<gene>
    <name evidence="7" type="ORF">PROFUN_10812</name>
</gene>
<evidence type="ECO:0000259" key="6">
    <source>
        <dbReference type="PROSITE" id="PS50053"/>
    </source>
</evidence>
<feature type="repeat" description="Filamin" evidence="2">
    <location>
        <begin position="1076"/>
        <end position="1179"/>
    </location>
</feature>
<feature type="compositionally biased region" description="Polar residues" evidence="3">
    <location>
        <begin position="849"/>
        <end position="858"/>
    </location>
</feature>
<feature type="domain" description="PH" evidence="4">
    <location>
        <begin position="1467"/>
        <end position="1571"/>
    </location>
</feature>
<dbReference type="PROSITE" id="PS50053">
    <property type="entry name" value="UBIQUITIN_2"/>
    <property type="match status" value="1"/>
</dbReference>
<feature type="region of interest" description="Disordered" evidence="3">
    <location>
        <begin position="477"/>
        <end position="591"/>
    </location>
</feature>
<dbReference type="InterPro" id="IPR000626">
    <property type="entry name" value="Ubiquitin-like_dom"/>
</dbReference>
<dbReference type="CDD" id="cd00160">
    <property type="entry name" value="RhoGEF"/>
    <property type="match status" value="1"/>
</dbReference>
<dbReference type="InterPro" id="IPR000219">
    <property type="entry name" value="DH_dom"/>
</dbReference>
<dbReference type="PROSITE" id="PS50194">
    <property type="entry name" value="FILAMIN_REPEAT"/>
    <property type="match status" value="3"/>
</dbReference>
<feature type="region of interest" description="Disordered" evidence="3">
    <location>
        <begin position="1"/>
        <end position="30"/>
    </location>
</feature>
<dbReference type="InterPro" id="IPR051092">
    <property type="entry name" value="FYVE_RhoGEF_PH"/>
</dbReference>
<dbReference type="GO" id="GO:0005737">
    <property type="term" value="C:cytoplasm"/>
    <property type="evidence" value="ECO:0007669"/>
    <property type="project" value="TreeGrafter"/>
</dbReference>
<dbReference type="InterPro" id="IPR001298">
    <property type="entry name" value="Filamin/ABP280_rpt"/>
</dbReference>
<evidence type="ECO:0000313" key="7">
    <source>
        <dbReference type="EMBL" id="PRP81712.1"/>
    </source>
</evidence>
<comment type="caution">
    <text evidence="7">The sequence shown here is derived from an EMBL/GenBank/DDBJ whole genome shotgun (WGS) entry which is preliminary data.</text>
</comment>
<dbReference type="Pfam" id="PF00630">
    <property type="entry name" value="Filamin"/>
    <property type="match status" value="3"/>
</dbReference>
<feature type="repeat" description="Filamin" evidence="2">
    <location>
        <begin position="975"/>
        <end position="1074"/>
    </location>
</feature>
<proteinExistence type="predicted"/>
<dbReference type="PROSITE" id="PS50096">
    <property type="entry name" value="IQ"/>
    <property type="match status" value="1"/>
</dbReference>
<keyword evidence="8" id="KW-1185">Reference proteome</keyword>
<dbReference type="PROSITE" id="PS50003">
    <property type="entry name" value="PH_DOMAIN"/>
    <property type="match status" value="1"/>
</dbReference>
<keyword evidence="1" id="KW-0344">Guanine-nucleotide releasing factor</keyword>
<feature type="compositionally biased region" description="Polar residues" evidence="3">
    <location>
        <begin position="700"/>
        <end position="722"/>
    </location>
</feature>
<evidence type="ECO:0000256" key="2">
    <source>
        <dbReference type="PROSITE-ProRule" id="PRU00087"/>
    </source>
</evidence>
<dbReference type="Proteomes" id="UP000241769">
    <property type="component" value="Unassembled WGS sequence"/>
</dbReference>
<dbReference type="Pfam" id="PF00240">
    <property type="entry name" value="ubiquitin"/>
    <property type="match status" value="1"/>
</dbReference>
<dbReference type="PANTHER" id="PTHR12673:SF159">
    <property type="entry name" value="LD03170P"/>
    <property type="match status" value="1"/>
</dbReference>
<dbReference type="Gene3D" id="3.10.20.90">
    <property type="entry name" value="Phosphatidylinositol 3-kinase Catalytic Subunit, Chain A, domain 1"/>
    <property type="match status" value="1"/>
</dbReference>
<feature type="region of interest" description="Disordered" evidence="3">
    <location>
        <begin position="700"/>
        <end position="770"/>
    </location>
</feature>
<feature type="domain" description="Ubiquitin-like" evidence="6">
    <location>
        <begin position="34"/>
        <end position="104"/>
    </location>
</feature>
<dbReference type="EMBL" id="MDYQ01000120">
    <property type="protein sequence ID" value="PRP81712.1"/>
    <property type="molecule type" value="Genomic_DNA"/>
</dbReference>
<dbReference type="InParanoid" id="A0A2P6NCP5"/>
<evidence type="ECO:0000313" key="8">
    <source>
        <dbReference type="Proteomes" id="UP000241769"/>
    </source>
</evidence>
<dbReference type="InterPro" id="IPR001849">
    <property type="entry name" value="PH_domain"/>
</dbReference>
<dbReference type="GO" id="GO:0005085">
    <property type="term" value="F:guanyl-nucleotide exchange factor activity"/>
    <property type="evidence" value="ECO:0007669"/>
    <property type="project" value="UniProtKB-KW"/>
</dbReference>
<dbReference type="GO" id="GO:0035556">
    <property type="term" value="P:intracellular signal transduction"/>
    <property type="evidence" value="ECO:0007669"/>
    <property type="project" value="InterPro"/>
</dbReference>
<dbReference type="InterPro" id="IPR014756">
    <property type="entry name" value="Ig_E-set"/>
</dbReference>
<dbReference type="SUPFAM" id="SSF50729">
    <property type="entry name" value="PH domain-like"/>
    <property type="match status" value="1"/>
</dbReference>
<dbReference type="InterPro" id="IPR011993">
    <property type="entry name" value="PH-like_dom_sf"/>
</dbReference>
<feature type="compositionally biased region" description="Basic and acidic residues" evidence="3">
    <location>
        <begin position="115"/>
        <end position="126"/>
    </location>
</feature>
<feature type="domain" description="DH" evidence="5">
    <location>
        <begin position="1244"/>
        <end position="1437"/>
    </location>
</feature>
<evidence type="ECO:0000259" key="4">
    <source>
        <dbReference type="PROSITE" id="PS50003"/>
    </source>
</evidence>
<evidence type="ECO:0000259" key="5">
    <source>
        <dbReference type="PROSITE" id="PS50010"/>
    </source>
</evidence>
<dbReference type="PROSITE" id="PS00741">
    <property type="entry name" value="DH_1"/>
    <property type="match status" value="1"/>
</dbReference>
<dbReference type="SMART" id="SM00233">
    <property type="entry name" value="PH"/>
    <property type="match status" value="1"/>
</dbReference>
<evidence type="ECO:0008006" key="9">
    <source>
        <dbReference type="Google" id="ProtNLM"/>
    </source>
</evidence>
<dbReference type="OrthoDB" id="660555at2759"/>
<dbReference type="InterPro" id="IPR055251">
    <property type="entry name" value="SOS1_NGEF_PH"/>
</dbReference>
<evidence type="ECO:0000256" key="3">
    <source>
        <dbReference type="SAM" id="MobiDB-lite"/>
    </source>
</evidence>
<accession>A0A2P6NCP5</accession>
<dbReference type="InterPro" id="IPR001331">
    <property type="entry name" value="GDS_CDC24_CS"/>
</dbReference>
<dbReference type="Gene3D" id="1.20.900.10">
    <property type="entry name" value="Dbl homology (DH) domain"/>
    <property type="match status" value="1"/>
</dbReference>
<dbReference type="Gene3D" id="2.30.29.30">
    <property type="entry name" value="Pleckstrin-homology domain (PH domain)/Phosphotyrosine-binding domain (PTB)"/>
    <property type="match status" value="1"/>
</dbReference>
<protein>
    <recommendedName>
        <fullName evidence="9">RhoGEF domain-containing protein</fullName>
    </recommendedName>
</protein>
<feature type="region of interest" description="Disordered" evidence="3">
    <location>
        <begin position="113"/>
        <end position="136"/>
    </location>
</feature>
<dbReference type="InterPro" id="IPR017868">
    <property type="entry name" value="Filamin/ABP280_repeat-like"/>
</dbReference>
<dbReference type="Gene3D" id="2.60.40.10">
    <property type="entry name" value="Immunoglobulins"/>
    <property type="match status" value="3"/>
</dbReference>
<feature type="compositionally biased region" description="Low complexity" evidence="3">
    <location>
        <begin position="723"/>
        <end position="735"/>
    </location>
</feature>
<dbReference type="InterPro" id="IPR029071">
    <property type="entry name" value="Ubiquitin-like_domsf"/>
</dbReference>
<feature type="compositionally biased region" description="Pro residues" evidence="3">
    <location>
        <begin position="1193"/>
        <end position="1210"/>
    </location>
</feature>
<dbReference type="SUPFAM" id="SSF81296">
    <property type="entry name" value="E set domains"/>
    <property type="match status" value="3"/>
</dbReference>
<dbReference type="CDD" id="cd17039">
    <property type="entry name" value="Ubl_ubiquitin_like"/>
    <property type="match status" value="1"/>
</dbReference>
<dbReference type="SMART" id="SM00325">
    <property type="entry name" value="RhoGEF"/>
    <property type="match status" value="1"/>
</dbReference>
<dbReference type="InterPro" id="IPR013783">
    <property type="entry name" value="Ig-like_fold"/>
</dbReference>
<dbReference type="Pfam" id="PF00621">
    <property type="entry name" value="RhoGEF"/>
    <property type="match status" value="1"/>
</dbReference>
<dbReference type="InterPro" id="IPR035899">
    <property type="entry name" value="DBL_dom_sf"/>
</dbReference>
<organism evidence="7 8">
    <name type="scientific">Planoprotostelium fungivorum</name>
    <dbReference type="NCBI Taxonomy" id="1890364"/>
    <lineage>
        <taxon>Eukaryota</taxon>
        <taxon>Amoebozoa</taxon>
        <taxon>Evosea</taxon>
        <taxon>Variosea</taxon>
        <taxon>Cavosteliida</taxon>
        <taxon>Cavosteliaceae</taxon>
        <taxon>Planoprotostelium</taxon>
    </lineage>
</organism>
<name>A0A2P6NCP5_9EUKA</name>
<reference evidence="7 8" key="1">
    <citation type="journal article" date="2018" name="Genome Biol. Evol.">
        <title>Multiple Roots of Fruiting Body Formation in Amoebozoa.</title>
        <authorList>
            <person name="Hillmann F."/>
            <person name="Forbes G."/>
            <person name="Novohradska S."/>
            <person name="Ferling I."/>
            <person name="Riege K."/>
            <person name="Groth M."/>
            <person name="Westermann M."/>
            <person name="Marz M."/>
            <person name="Spaller T."/>
            <person name="Winckler T."/>
            <person name="Schaap P."/>
            <person name="Glockner G."/>
        </authorList>
    </citation>
    <scope>NUCLEOTIDE SEQUENCE [LARGE SCALE GENOMIC DNA]</scope>
    <source>
        <strain evidence="7 8">Jena</strain>
    </source>
</reference>
<dbReference type="SUPFAM" id="SSF48065">
    <property type="entry name" value="DBL homology domain (DH-domain)"/>
    <property type="match status" value="1"/>
</dbReference>
<feature type="compositionally biased region" description="Polar residues" evidence="3">
    <location>
        <begin position="477"/>
        <end position="489"/>
    </location>
</feature>
<dbReference type="PANTHER" id="PTHR12673">
    <property type="entry name" value="FACIOGENITAL DYSPLASIA PROTEIN"/>
    <property type="match status" value="1"/>
</dbReference>
<feature type="compositionally biased region" description="Polar residues" evidence="3">
    <location>
        <begin position="496"/>
        <end position="511"/>
    </location>
</feature>